<gene>
    <name evidence="1" type="ORF">POVCU2_0048020</name>
</gene>
<dbReference type="Proteomes" id="UP000078560">
    <property type="component" value="Unassembled WGS sequence"/>
</dbReference>
<evidence type="ECO:0000313" key="2">
    <source>
        <dbReference type="Proteomes" id="UP000078560"/>
    </source>
</evidence>
<protein>
    <submittedName>
        <fullName evidence="1">Uncharacterized protein</fullName>
    </submittedName>
</protein>
<name>A0A1A8W8R7_PLAOA</name>
<dbReference type="AlphaFoldDB" id="A0A1A8W8R7"/>
<organism evidence="1 2">
    <name type="scientific">Plasmodium ovale curtisi</name>
    <dbReference type="NCBI Taxonomy" id="864141"/>
    <lineage>
        <taxon>Eukaryota</taxon>
        <taxon>Sar</taxon>
        <taxon>Alveolata</taxon>
        <taxon>Apicomplexa</taxon>
        <taxon>Aconoidasida</taxon>
        <taxon>Haemosporida</taxon>
        <taxon>Plasmodiidae</taxon>
        <taxon>Plasmodium</taxon>
        <taxon>Plasmodium (Plasmodium)</taxon>
    </lineage>
</organism>
<dbReference type="EMBL" id="FLQU01000632">
    <property type="protein sequence ID" value="SBS88370.1"/>
    <property type="molecule type" value="Genomic_DNA"/>
</dbReference>
<evidence type="ECO:0000313" key="1">
    <source>
        <dbReference type="EMBL" id="SBS88370.1"/>
    </source>
</evidence>
<accession>A0A1A8W8R7</accession>
<sequence length="367" mass="43214">MWKVYSSSQSAECNALLRTTSGAQRLEAYLILRGKNKSREKHQTGKFYRSIVSLILLLLRRNQTCTFIPLRMYSQPLHPMAQHMKRENIENILLDFLSEVRTKSGNSTRRGTAFEENTRFEKKEEINLFDEHVLNTLGKGGFFKYTEYSLSSLYISEKKMAIDKDESFQKLVNIITKASDVNNKFKWVDSYFLYDVKEEVNILAPRSQKKDFIFREYLEPNHLKGVSLLRKYEQGAIFKSSEKNKVNVKIVSEYIVHDTYKEVIKSFDYHLSHKLFTEAHVFHSKYGNSDHIAILILRHYKDENFSIPLFHDRVLVQIKSYSSDIKYSDITQKNLLNYAEIFKPLISLRKVDYNFVEKIKEKLSYAV</sequence>
<reference evidence="2" key="1">
    <citation type="submission" date="2016-05" db="EMBL/GenBank/DDBJ databases">
        <authorList>
            <person name="Naeem Raeece"/>
        </authorList>
    </citation>
    <scope>NUCLEOTIDE SEQUENCE [LARGE SCALE GENOMIC DNA]</scope>
</reference>
<proteinExistence type="predicted"/>